<dbReference type="InterPro" id="IPR009057">
    <property type="entry name" value="Homeodomain-like_sf"/>
</dbReference>
<dbReference type="OrthoDB" id="118550at2759"/>
<evidence type="ECO:0000259" key="7">
    <source>
        <dbReference type="PROSITE" id="PS50090"/>
    </source>
</evidence>
<dbReference type="PROSITE" id="PS50090">
    <property type="entry name" value="MYB_LIKE"/>
    <property type="match status" value="1"/>
</dbReference>
<dbReference type="InterPro" id="IPR017884">
    <property type="entry name" value="SANT_dom"/>
</dbReference>
<evidence type="ECO:0000256" key="2">
    <source>
        <dbReference type="ARBA" id="ARBA00023015"/>
    </source>
</evidence>
<feature type="region of interest" description="Disordered" evidence="6">
    <location>
        <begin position="467"/>
        <end position="582"/>
    </location>
</feature>
<accession>A0A6I9S7Z6</accession>
<feature type="domain" description="HTH myb-type" evidence="9">
    <location>
        <begin position="19"/>
        <end position="73"/>
    </location>
</feature>
<organism evidence="10 11">
    <name type="scientific">Elaeis guineensis var. tenera</name>
    <name type="common">Oil palm</name>
    <dbReference type="NCBI Taxonomy" id="51953"/>
    <lineage>
        <taxon>Eukaryota</taxon>
        <taxon>Viridiplantae</taxon>
        <taxon>Streptophyta</taxon>
        <taxon>Embryophyta</taxon>
        <taxon>Tracheophyta</taxon>
        <taxon>Spermatophyta</taxon>
        <taxon>Magnoliopsida</taxon>
        <taxon>Liliopsida</taxon>
        <taxon>Arecaceae</taxon>
        <taxon>Arecoideae</taxon>
        <taxon>Cocoseae</taxon>
        <taxon>Elaeidinae</taxon>
        <taxon>Elaeis</taxon>
    </lineage>
</organism>
<feature type="compositionally biased region" description="Polar residues" evidence="6">
    <location>
        <begin position="569"/>
        <end position="578"/>
    </location>
</feature>
<dbReference type="Gene3D" id="1.10.10.60">
    <property type="entry name" value="Homeodomain-like"/>
    <property type="match status" value="1"/>
</dbReference>
<sequence length="750" mass="81697">MEEDSFGEELVVKTRKPYTITKQRERWTEEEHNRFLEALKLYGRAWQRIEEHIGTKTAVQIRSHAQKFFTKLEKEAVMKGIPPGQTHDIDIPPPRPKRKPSSPYPRKTSVVSISLTGDAIDNKSSKSVSLVGTSKQILEQGSDAPQKKPAATITSQRKEISVDGSCSEVLNFFQDAPSASIFSVKSSSNPNPCTYTEFVPKMKEIKETATDKSSVSIEVNKDLNINGISYRDQENEGLKGLHIDSQTNLGHGEDADASKQQENLGSLLSDDMQANQSNSKHIPVHFSQRSSAEGNQTIDSDGHNFMAVTGQVGADENSKSFIDPMIYAAPKLHNSCAIPCVHQPFPAFPPFTQFHSDHDAYRSFLNISSTFSSLIVYTLLQNPAVHAAANLAASFWPSANMNSSTDSTPEILAGGSPVRHMNPYPSLASIAAATVAAASAWWATQGLLPICSPHIGFTFNPAPATTIPTMATAQGPEDKTDGKEDGFQNLVPGDPVVNPDQSLALNTQGPSPKSSSSEADESDESRSGERSHCTDVKASRINMLKPLAATGLHDSDKTKSKKKPDRSSCGSNTPSSSEVETDAILDRHEKVNDEAKQAYFSNPSAGETNGRRSRNGGSINESWKAVSEEGRLAFQALFSREVLPQSFSPPQTEEAMANKEAITLPVDLNRKAYATACFNHLQSFTKEMSSRCTDNIGKSPLTSEIGQGKLKSHRTGFKPYKRCSMEAKESRTAGEETGNKRIRLEGEAST</sequence>
<keyword evidence="10" id="KW-1185">Reference proteome</keyword>
<dbReference type="InterPro" id="IPR006447">
    <property type="entry name" value="Myb_dom_plants"/>
</dbReference>
<dbReference type="Proteomes" id="UP000504607">
    <property type="component" value="Chromosome 12"/>
</dbReference>
<dbReference type="GeneID" id="105054949"/>
<keyword evidence="5" id="KW-0539">Nucleus</keyword>
<dbReference type="KEGG" id="egu:105054949"/>
<evidence type="ECO:0000256" key="6">
    <source>
        <dbReference type="SAM" id="MobiDB-lite"/>
    </source>
</evidence>
<dbReference type="NCBIfam" id="TIGR01557">
    <property type="entry name" value="myb_SHAQKYF"/>
    <property type="match status" value="1"/>
</dbReference>
<feature type="region of interest" description="Disordered" evidence="6">
    <location>
        <begin position="594"/>
        <end position="618"/>
    </location>
</feature>
<feature type="compositionally biased region" description="Basic and acidic residues" evidence="6">
    <location>
        <begin position="476"/>
        <end position="486"/>
    </location>
</feature>
<feature type="compositionally biased region" description="Polar residues" evidence="6">
    <location>
        <begin position="499"/>
        <end position="508"/>
    </location>
</feature>
<evidence type="ECO:0000256" key="1">
    <source>
        <dbReference type="ARBA" id="ARBA00004123"/>
    </source>
</evidence>
<dbReference type="PANTHER" id="PTHR12802:SF177">
    <property type="entry name" value="PROTEIN CCA1"/>
    <property type="match status" value="1"/>
</dbReference>
<keyword evidence="3" id="KW-0238">DNA-binding</keyword>
<dbReference type="SMART" id="SM00717">
    <property type="entry name" value="SANT"/>
    <property type="match status" value="1"/>
</dbReference>
<dbReference type="FunCoup" id="A0A6I9S7Z6">
    <property type="interactions" value="1467"/>
</dbReference>
<feature type="compositionally biased region" description="Basic and acidic residues" evidence="6">
    <location>
        <begin position="524"/>
        <end position="538"/>
    </location>
</feature>
<keyword evidence="4" id="KW-0804">Transcription</keyword>
<evidence type="ECO:0000256" key="5">
    <source>
        <dbReference type="ARBA" id="ARBA00023242"/>
    </source>
</evidence>
<dbReference type="GO" id="GO:0010468">
    <property type="term" value="P:regulation of gene expression"/>
    <property type="evidence" value="ECO:0007669"/>
    <property type="project" value="UniProtKB-ARBA"/>
</dbReference>
<feature type="region of interest" description="Disordered" evidence="6">
    <location>
        <begin position="80"/>
        <end position="108"/>
    </location>
</feature>
<feature type="domain" description="Myb-like" evidence="7">
    <location>
        <begin position="19"/>
        <end position="69"/>
    </location>
</feature>
<dbReference type="PROSITE" id="PS51293">
    <property type="entry name" value="SANT"/>
    <property type="match status" value="1"/>
</dbReference>
<name>A0A6I9S7Z6_ELAGV</name>
<dbReference type="SUPFAM" id="SSF46689">
    <property type="entry name" value="Homeodomain-like"/>
    <property type="match status" value="1"/>
</dbReference>
<dbReference type="Pfam" id="PF00249">
    <property type="entry name" value="Myb_DNA-binding"/>
    <property type="match status" value="1"/>
</dbReference>
<protein>
    <submittedName>
        <fullName evidence="11">Protein LHY isoform X1</fullName>
    </submittedName>
</protein>
<reference evidence="11" key="1">
    <citation type="submission" date="2025-08" db="UniProtKB">
        <authorList>
            <consortium name="RefSeq"/>
        </authorList>
    </citation>
    <scope>IDENTIFICATION</scope>
</reference>
<dbReference type="InParanoid" id="A0A6I9S7Z6"/>
<dbReference type="CDD" id="cd00167">
    <property type="entry name" value="SANT"/>
    <property type="match status" value="1"/>
</dbReference>
<dbReference type="PROSITE" id="PS51294">
    <property type="entry name" value="HTH_MYB"/>
    <property type="match status" value="1"/>
</dbReference>
<dbReference type="AlphaFoldDB" id="A0A6I9S7Z6"/>
<evidence type="ECO:0000256" key="3">
    <source>
        <dbReference type="ARBA" id="ARBA00023125"/>
    </source>
</evidence>
<dbReference type="GO" id="GO:0005634">
    <property type="term" value="C:nucleus"/>
    <property type="evidence" value="ECO:0007669"/>
    <property type="project" value="UniProtKB-SubCell"/>
</dbReference>
<dbReference type="FunFam" id="1.10.10.60:FF:000023">
    <property type="entry name" value="protein REVEILLE 6 isoform X1"/>
    <property type="match status" value="1"/>
</dbReference>
<dbReference type="InterPro" id="IPR001005">
    <property type="entry name" value="SANT/Myb"/>
</dbReference>
<keyword evidence="2" id="KW-0805">Transcription regulation</keyword>
<feature type="region of interest" description="Disordered" evidence="6">
    <location>
        <begin position="725"/>
        <end position="750"/>
    </location>
</feature>
<dbReference type="PANTHER" id="PTHR12802">
    <property type="entry name" value="SWI/SNF COMPLEX-RELATED"/>
    <property type="match status" value="1"/>
</dbReference>
<comment type="subcellular location">
    <subcellularLocation>
        <location evidence="1">Nucleus</location>
    </subcellularLocation>
</comment>
<proteinExistence type="predicted"/>
<evidence type="ECO:0000256" key="4">
    <source>
        <dbReference type="ARBA" id="ARBA00023163"/>
    </source>
</evidence>
<evidence type="ECO:0000313" key="11">
    <source>
        <dbReference type="RefSeq" id="XP_010934912.2"/>
    </source>
</evidence>
<evidence type="ECO:0000313" key="10">
    <source>
        <dbReference type="Proteomes" id="UP000504607"/>
    </source>
</evidence>
<dbReference type="RefSeq" id="XP_073103034.1">
    <property type="nucleotide sequence ID" value="XM_073246933.1"/>
</dbReference>
<dbReference type="RefSeq" id="XP_010934912.2">
    <property type="nucleotide sequence ID" value="XM_010936610.2"/>
</dbReference>
<evidence type="ECO:0000259" key="8">
    <source>
        <dbReference type="PROSITE" id="PS51293"/>
    </source>
</evidence>
<dbReference type="GO" id="GO:0003677">
    <property type="term" value="F:DNA binding"/>
    <property type="evidence" value="ECO:0007669"/>
    <property type="project" value="UniProtKB-KW"/>
</dbReference>
<dbReference type="InterPro" id="IPR017930">
    <property type="entry name" value="Myb_dom"/>
</dbReference>
<gene>
    <name evidence="11" type="primary">LOC105054949</name>
</gene>
<feature type="domain" description="SANT" evidence="8">
    <location>
        <begin position="22"/>
        <end position="73"/>
    </location>
</feature>
<evidence type="ECO:0000259" key="9">
    <source>
        <dbReference type="PROSITE" id="PS51294"/>
    </source>
</evidence>